<keyword evidence="9 11" id="KW-0472">Membrane</keyword>
<name>A0ABP0E938_9ASCO</name>
<evidence type="ECO:0000256" key="3">
    <source>
        <dbReference type="ARBA" id="ARBA00010780"/>
    </source>
</evidence>
<keyword evidence="5 11" id="KW-1003">Cell membrane</keyword>
<sequence>MNHNSGCKLSNRSYLSFWERLSQIWLSKWTLILLLMFLKVYLFKRSLASSVKQLSSQTASACSVLDNYMTDLETFPTKLSNLGNQFISFGLNQMNSERIRIIKLILTMVEYLIIFFVDVLFGTFTCLLGAALNGTVDFALDATDEVIVLVNQTIVGLAGDIQSGLDGLSIVINGLVTAFDAVKSFFSGDDNNDSTKYINQVNLTISALKSIQIPSTVTDNINSLKSDIPEFYPNSTTNFIKSNFDTLKNRIVLNNITTSVSDLPVISIQRISLCPPTSTFDSIYSDIGNGIHRTASLIMIILIVLAILAMVPVSILETLKWRKEQRMILDLAHEESTTGLNSVVYKYSNIFIYYLSKMSSNTSFLWFMSYITSPFAIIILWIGLGSIITVALQYALLRVTLSPMSSISRLFSGIEQTFKIDFEMAANNWTSISNKYISNEESTINEEMFGWVQNATSTVNDTVTRISSDINSGLNFLNGTILYKPFSTVVYCVIGRKLENIESGLEWIHDNAEISLPRIPNNFILDSVSDTNSTLSNALGKSSQGIKSIVESIESYYKSQLKIELCIAIIIISIWLSQVIIAAIILISRLLLNYWNKKNSNNSIERLPRFFISTPKPLTEKEKEYVPASWRFHL</sequence>
<evidence type="ECO:0000313" key="13">
    <source>
        <dbReference type="Proteomes" id="UP001497600"/>
    </source>
</evidence>
<keyword evidence="13" id="KW-1185">Reference proteome</keyword>
<evidence type="ECO:0000256" key="11">
    <source>
        <dbReference type="RuleBase" id="RU366035"/>
    </source>
</evidence>
<organism evidence="12 13">
    <name type="scientific">[Candida] anglica</name>
    <dbReference type="NCBI Taxonomy" id="148631"/>
    <lineage>
        <taxon>Eukaryota</taxon>
        <taxon>Fungi</taxon>
        <taxon>Dikarya</taxon>
        <taxon>Ascomycota</taxon>
        <taxon>Saccharomycotina</taxon>
        <taxon>Pichiomycetes</taxon>
        <taxon>Debaryomycetaceae</taxon>
        <taxon>Kurtzmaniella</taxon>
    </lineage>
</organism>
<evidence type="ECO:0000256" key="10">
    <source>
        <dbReference type="ARBA" id="ARBA00023180"/>
    </source>
</evidence>
<evidence type="ECO:0000256" key="1">
    <source>
        <dbReference type="ARBA" id="ARBA00002512"/>
    </source>
</evidence>
<evidence type="ECO:0000313" key="12">
    <source>
        <dbReference type="EMBL" id="CAK7899536.1"/>
    </source>
</evidence>
<evidence type="ECO:0000256" key="6">
    <source>
        <dbReference type="ARBA" id="ARBA00022692"/>
    </source>
</evidence>
<evidence type="ECO:0000256" key="9">
    <source>
        <dbReference type="ARBA" id="ARBA00023136"/>
    </source>
</evidence>
<dbReference type="PANTHER" id="PTHR31030">
    <property type="entry name" value="PLASMA MEMBRANE FUSION PROTEIN PRM1"/>
    <property type="match status" value="1"/>
</dbReference>
<keyword evidence="6 11" id="KW-0812">Transmembrane</keyword>
<proteinExistence type="inferred from homology"/>
<feature type="transmembrane region" description="Helical" evidence="11">
    <location>
        <begin position="24"/>
        <end position="43"/>
    </location>
</feature>
<dbReference type="InterPro" id="IPR026777">
    <property type="entry name" value="PRM1"/>
</dbReference>
<evidence type="ECO:0000256" key="5">
    <source>
        <dbReference type="ARBA" id="ARBA00022475"/>
    </source>
</evidence>
<comment type="function">
    <text evidence="1 11">Involved in cell fusion during mating by stabilizing the plasma membrane fusion event.</text>
</comment>
<feature type="transmembrane region" description="Helical" evidence="11">
    <location>
        <begin position="565"/>
        <end position="592"/>
    </location>
</feature>
<comment type="similarity">
    <text evidence="3 11">Belongs to the PRM1 family.</text>
</comment>
<gene>
    <name evidence="12" type="primary">PRM1</name>
    <name evidence="12" type="ORF">CAAN4_C03158</name>
</gene>
<accession>A0ABP0E938</accession>
<dbReference type="EMBL" id="OZ004255">
    <property type="protein sequence ID" value="CAK7899536.1"/>
    <property type="molecule type" value="Genomic_DNA"/>
</dbReference>
<keyword evidence="7 11" id="KW-0184">Conjugation</keyword>
<evidence type="ECO:0000256" key="8">
    <source>
        <dbReference type="ARBA" id="ARBA00022989"/>
    </source>
</evidence>
<evidence type="ECO:0000256" key="2">
    <source>
        <dbReference type="ARBA" id="ARBA00004651"/>
    </source>
</evidence>
<feature type="transmembrane region" description="Helical" evidence="11">
    <location>
        <begin position="295"/>
        <end position="316"/>
    </location>
</feature>
<protein>
    <recommendedName>
        <fullName evidence="4 11">Plasma membrane fusion protein PRM1</fullName>
    </recommendedName>
</protein>
<dbReference type="PANTHER" id="PTHR31030:SF1">
    <property type="entry name" value="PLASMA MEMBRANE FUSION PROTEIN PRM1"/>
    <property type="match status" value="1"/>
</dbReference>
<keyword evidence="10" id="KW-0325">Glycoprotein</keyword>
<evidence type="ECO:0000256" key="4">
    <source>
        <dbReference type="ARBA" id="ARBA00017621"/>
    </source>
</evidence>
<dbReference type="Proteomes" id="UP001497600">
    <property type="component" value="Chromosome C"/>
</dbReference>
<reference evidence="12 13" key="1">
    <citation type="submission" date="2024-01" db="EMBL/GenBank/DDBJ databases">
        <authorList>
            <consortium name="Genoscope - CEA"/>
            <person name="William W."/>
        </authorList>
    </citation>
    <scope>NUCLEOTIDE SEQUENCE [LARGE SCALE GENOMIC DNA]</scope>
    <source>
        <strain evidence="12 13">29B2s-10</strain>
    </source>
</reference>
<feature type="transmembrane region" description="Helical" evidence="11">
    <location>
        <begin position="104"/>
        <end position="132"/>
    </location>
</feature>
<keyword evidence="8 11" id="KW-1133">Transmembrane helix</keyword>
<comment type="subcellular location">
    <subcellularLocation>
        <location evidence="2 11">Cell membrane</location>
        <topology evidence="2 11">Multi-pass membrane protein</topology>
    </subcellularLocation>
</comment>
<evidence type="ECO:0000256" key="7">
    <source>
        <dbReference type="ARBA" id="ARBA00022971"/>
    </source>
</evidence>
<feature type="transmembrane region" description="Helical" evidence="11">
    <location>
        <begin position="375"/>
        <end position="397"/>
    </location>
</feature>